<dbReference type="Pfam" id="PF11316">
    <property type="entry name" value="Rhamno_transf"/>
    <property type="match status" value="1"/>
</dbReference>
<comment type="caution">
    <text evidence="1">The sequence shown here is derived from an EMBL/GenBank/DDBJ whole genome shotgun (WGS) entry which is preliminary data.</text>
</comment>
<gene>
    <name evidence="1" type="ORF">ACFO26_08050</name>
</gene>
<dbReference type="InterPro" id="IPR021466">
    <property type="entry name" value="Put_rhamnosyl_transferase"/>
</dbReference>
<name>A0ABV9JDN2_9LACT</name>
<dbReference type="EMBL" id="JBHSGD010000005">
    <property type="protein sequence ID" value="MFC4652862.1"/>
    <property type="molecule type" value="Genomic_DNA"/>
</dbReference>
<accession>A0ABV9JDN2</accession>
<sequence length="300" mass="35566">MDKNFHANINHYIITRFNITLRDQMLNNQVDKIDVNTDEKYLQYRFSLFEEYTIPSIKNQSNKNFDWIVLFSDKTPQKFKNKIQYIQAELPNFRPIFLKSTDELEIILEDIFKQERTGTLVTSRLDNDDALSLNYIQLIQNNIENNGKTELLVFPNGIQFDLKKRVMTRYYFPNNHFSTLICDQNNKLETILGYNHMEIVNHFEVRFLSEEIPMWLELVHGGNILNRMFLKFSILVFDFSILKKFGILNVIPPQNRAITYLLVIFNRPINAYQILSKYGIKKTVIKIFIKIFNKLSKGAI</sequence>
<dbReference type="RefSeq" id="WP_213533196.1">
    <property type="nucleotide sequence ID" value="NZ_BOVQ01000001.1"/>
</dbReference>
<proteinExistence type="predicted"/>
<evidence type="ECO:0000313" key="1">
    <source>
        <dbReference type="EMBL" id="MFC4652862.1"/>
    </source>
</evidence>
<organism evidence="1 2">
    <name type="scientific">Lactococcus nasutitermitis</name>
    <dbReference type="NCBI Taxonomy" id="1652957"/>
    <lineage>
        <taxon>Bacteria</taxon>
        <taxon>Bacillati</taxon>
        <taxon>Bacillota</taxon>
        <taxon>Bacilli</taxon>
        <taxon>Lactobacillales</taxon>
        <taxon>Streptococcaceae</taxon>
        <taxon>Lactococcus</taxon>
    </lineage>
</organism>
<keyword evidence="2" id="KW-1185">Reference proteome</keyword>
<protein>
    <submittedName>
        <fullName evidence="1">Glycosyltransferase</fullName>
    </submittedName>
</protein>
<reference evidence="2" key="1">
    <citation type="journal article" date="2019" name="Int. J. Syst. Evol. Microbiol.">
        <title>The Global Catalogue of Microorganisms (GCM) 10K type strain sequencing project: providing services to taxonomists for standard genome sequencing and annotation.</title>
        <authorList>
            <consortium name="The Broad Institute Genomics Platform"/>
            <consortium name="The Broad Institute Genome Sequencing Center for Infectious Disease"/>
            <person name="Wu L."/>
            <person name="Ma J."/>
        </authorList>
    </citation>
    <scope>NUCLEOTIDE SEQUENCE [LARGE SCALE GENOMIC DNA]</scope>
    <source>
        <strain evidence="2">CCUG 63287</strain>
    </source>
</reference>
<dbReference type="Proteomes" id="UP001595987">
    <property type="component" value="Unassembled WGS sequence"/>
</dbReference>
<evidence type="ECO:0000313" key="2">
    <source>
        <dbReference type="Proteomes" id="UP001595987"/>
    </source>
</evidence>